<name>A0A1B0BVI9_9MUSC</name>
<dbReference type="EMBL" id="JXJN01021304">
    <property type="status" value="NOT_ANNOTATED_CDS"/>
    <property type="molecule type" value="Genomic_DNA"/>
</dbReference>
<accession>A0A1B0BVI9</accession>
<protein>
    <submittedName>
        <fullName evidence="1">Uncharacterized protein</fullName>
    </submittedName>
</protein>
<dbReference type="VEuPathDB" id="VectorBase:GPPI041820"/>
<dbReference type="Proteomes" id="UP000092460">
    <property type="component" value="Unassembled WGS sequence"/>
</dbReference>
<keyword evidence="2" id="KW-1185">Reference proteome</keyword>
<proteinExistence type="predicted"/>
<reference evidence="2" key="1">
    <citation type="submission" date="2015-01" db="EMBL/GenBank/DDBJ databases">
        <authorList>
            <person name="Aksoy S."/>
            <person name="Warren W."/>
            <person name="Wilson R.K."/>
        </authorList>
    </citation>
    <scope>NUCLEOTIDE SEQUENCE [LARGE SCALE GENOMIC DNA]</scope>
    <source>
        <strain evidence="2">IAEA</strain>
    </source>
</reference>
<sequence length="89" mass="10437">MHLKPCVKKVPIEYKCRANSTLRGQPVIYISHRVRILRDQVENITNYRLNENILKYVGIYFEKTFFETMGLSEISAEVELKEKSSVDKS</sequence>
<evidence type="ECO:0000313" key="1">
    <source>
        <dbReference type="EnsemblMetazoa" id="GPPI041820-PA"/>
    </source>
</evidence>
<evidence type="ECO:0000313" key="2">
    <source>
        <dbReference type="Proteomes" id="UP000092460"/>
    </source>
</evidence>
<dbReference type="EnsemblMetazoa" id="GPPI041820-RA">
    <property type="protein sequence ID" value="GPPI041820-PA"/>
    <property type="gene ID" value="GPPI041820"/>
</dbReference>
<reference evidence="1" key="2">
    <citation type="submission" date="2020-05" db="UniProtKB">
        <authorList>
            <consortium name="EnsemblMetazoa"/>
        </authorList>
    </citation>
    <scope>IDENTIFICATION</scope>
    <source>
        <strain evidence="1">IAEA</strain>
    </source>
</reference>
<organism evidence="1 2">
    <name type="scientific">Glossina palpalis gambiensis</name>
    <dbReference type="NCBI Taxonomy" id="67801"/>
    <lineage>
        <taxon>Eukaryota</taxon>
        <taxon>Metazoa</taxon>
        <taxon>Ecdysozoa</taxon>
        <taxon>Arthropoda</taxon>
        <taxon>Hexapoda</taxon>
        <taxon>Insecta</taxon>
        <taxon>Pterygota</taxon>
        <taxon>Neoptera</taxon>
        <taxon>Endopterygota</taxon>
        <taxon>Diptera</taxon>
        <taxon>Brachycera</taxon>
        <taxon>Muscomorpha</taxon>
        <taxon>Hippoboscoidea</taxon>
        <taxon>Glossinidae</taxon>
        <taxon>Glossina</taxon>
    </lineage>
</organism>
<dbReference type="AlphaFoldDB" id="A0A1B0BVI9"/>